<dbReference type="EC" id="1.7.3.3" evidence="5 8"/>
<comment type="caution">
    <text evidence="9">The sequence shown here is derived from an EMBL/GenBank/DDBJ whole genome shotgun (WGS) entry which is preliminary data.</text>
</comment>
<sequence length="301" mass="33156">MATVLGPAGHGKAETRVVRVTRDGATHHLKDLNVSIALAGDLEQTYLTGDNTGVLPTDTMKNTVYAFAKEHGIPSAEAFALRLARHFVTSQPSVRRASVRVEEYAWERITADSRSAARGGAGHSFVRQGRQVRVCRVTDDGQRYQVLSGLSGLTVLNSTDSEFRGYPRDRYTTLAEASDRVLATEVNALWRYGWTGEGDGPEPAWDAVHARATQDLLEAFAETYSHSLQQTLYRMGAQVIENNPSVDEVRLSLPNKHHFLVDLEPFGLKNDNEVYFAADRPYGLIEGTVLREGAEAGIPEE</sequence>
<dbReference type="GO" id="GO:0004846">
    <property type="term" value="F:urate oxidase activity"/>
    <property type="evidence" value="ECO:0007669"/>
    <property type="project" value="UniProtKB-EC"/>
</dbReference>
<proteinExistence type="inferred from homology"/>
<dbReference type="STRING" id="76728.AQ490_00695"/>
<dbReference type="Pfam" id="PF01014">
    <property type="entry name" value="Uricase"/>
    <property type="match status" value="2"/>
</dbReference>
<dbReference type="PIRSF" id="PIRSF000241">
    <property type="entry name" value="Urate_oxidase"/>
    <property type="match status" value="1"/>
</dbReference>
<feature type="binding site" evidence="7">
    <location>
        <position position="229"/>
    </location>
    <ligand>
        <name>urate</name>
        <dbReference type="ChEBI" id="CHEBI:17775"/>
    </ligand>
</feature>
<dbReference type="PANTHER" id="PTHR42874:SF1">
    <property type="entry name" value="URICASE"/>
    <property type="match status" value="1"/>
</dbReference>
<dbReference type="eggNOG" id="COG3648">
    <property type="taxonomic scope" value="Bacteria"/>
</dbReference>
<keyword evidence="3 5" id="KW-0659">Purine metabolism</keyword>
<dbReference type="UniPathway" id="UPA00394">
    <property type="reaction ID" value="UER00650"/>
</dbReference>
<feature type="binding site" evidence="7">
    <location>
        <position position="57"/>
    </location>
    <ligand>
        <name>O2</name>
        <dbReference type="ChEBI" id="CHEBI:15379"/>
    </ligand>
</feature>
<evidence type="ECO:0000256" key="2">
    <source>
        <dbReference type="ARBA" id="ARBA00009760"/>
    </source>
</evidence>
<evidence type="ECO:0000256" key="5">
    <source>
        <dbReference type="PIRNR" id="PIRNR000241"/>
    </source>
</evidence>
<dbReference type="SUPFAM" id="SSF55620">
    <property type="entry name" value="Tetrahydrobiopterin biosynthesis enzymes-like"/>
    <property type="match status" value="2"/>
</dbReference>
<dbReference type="PANTHER" id="PTHR42874">
    <property type="entry name" value="URICASE"/>
    <property type="match status" value="1"/>
</dbReference>
<dbReference type="GO" id="GO:0019628">
    <property type="term" value="P:urate catabolic process"/>
    <property type="evidence" value="ECO:0007669"/>
    <property type="project" value="UniProtKB-UniPathway"/>
</dbReference>
<evidence type="ECO:0000313" key="9">
    <source>
        <dbReference type="EMBL" id="KRV51322.1"/>
    </source>
</evidence>
<feature type="binding site" evidence="7">
    <location>
        <position position="180"/>
    </location>
    <ligand>
        <name>5-hydroxyisourate</name>
        <dbReference type="ChEBI" id="CHEBI:18072"/>
    </ligand>
</feature>
<feature type="binding site" evidence="7">
    <location>
        <position position="57"/>
    </location>
    <ligand>
        <name>urate</name>
        <dbReference type="ChEBI" id="CHEBI:17775"/>
    </ligand>
</feature>
<keyword evidence="4 5" id="KW-0560">Oxidoreductase</keyword>
<feature type="binding site" evidence="7">
    <location>
        <position position="58"/>
    </location>
    <ligand>
        <name>urate</name>
        <dbReference type="ChEBI" id="CHEBI:17775"/>
    </ligand>
</feature>
<evidence type="ECO:0000313" key="10">
    <source>
        <dbReference type="Proteomes" id="UP000050867"/>
    </source>
</evidence>
<feature type="active site" description="Charge relay system" evidence="6">
    <location>
        <position position="257"/>
    </location>
</feature>
<gene>
    <name evidence="9" type="ORF">AQ490_00695</name>
</gene>
<feature type="binding site" evidence="7">
    <location>
        <position position="163"/>
    </location>
    <ligand>
        <name>5-hydroxyisourate</name>
        <dbReference type="ChEBI" id="CHEBI:18072"/>
    </ligand>
</feature>
<reference evidence="9 10" key="1">
    <citation type="submission" date="2015-10" db="EMBL/GenBank/DDBJ databases">
        <title>Draft genome sequence of pyrrolomycin-producing Streptomyces vitaminophilus.</title>
        <authorList>
            <person name="Graham D.E."/>
            <person name="Mahan K.M."/>
            <person name="Klingeman D.M."/>
            <person name="Hettich R.L."/>
            <person name="Parry R.J."/>
        </authorList>
    </citation>
    <scope>NUCLEOTIDE SEQUENCE [LARGE SCALE GENOMIC DNA]</scope>
    <source>
        <strain evidence="9 10">ATCC 31673</strain>
    </source>
</reference>
<dbReference type="RefSeq" id="WP_018383213.1">
    <property type="nucleotide sequence ID" value="NZ_LLZU01000001.1"/>
</dbReference>
<comment type="similarity">
    <text evidence="2 5 8">Belongs to the uricase family.</text>
</comment>
<dbReference type="AlphaFoldDB" id="A0A0T6LZ27"/>
<feature type="binding site" evidence="7">
    <location>
        <position position="255"/>
    </location>
    <ligand>
        <name>urate</name>
        <dbReference type="ChEBI" id="CHEBI:17775"/>
    </ligand>
</feature>
<dbReference type="PRINTS" id="PR00093">
    <property type="entry name" value="URICASE"/>
</dbReference>
<comment type="catalytic activity">
    <reaction evidence="5 8">
        <text>urate + O2 + H2O = 5-hydroxyisourate + H2O2</text>
        <dbReference type="Rhea" id="RHEA:21368"/>
        <dbReference type="ChEBI" id="CHEBI:15377"/>
        <dbReference type="ChEBI" id="CHEBI:15379"/>
        <dbReference type="ChEBI" id="CHEBI:16240"/>
        <dbReference type="ChEBI" id="CHEBI:17775"/>
        <dbReference type="ChEBI" id="CHEBI:18072"/>
        <dbReference type="EC" id="1.7.3.3"/>
    </reaction>
</comment>
<name>A0A0T6LZ27_WENVI</name>
<dbReference type="EMBL" id="LLZU01000001">
    <property type="protein sequence ID" value="KRV51322.1"/>
    <property type="molecule type" value="Genomic_DNA"/>
</dbReference>
<feature type="binding site" evidence="7">
    <location>
        <position position="163"/>
    </location>
    <ligand>
        <name>urate</name>
        <dbReference type="ChEBI" id="CHEBI:17775"/>
    </ligand>
</feature>
<evidence type="ECO:0000256" key="6">
    <source>
        <dbReference type="PIRSR" id="PIRSR000241-1"/>
    </source>
</evidence>
<dbReference type="Proteomes" id="UP000050867">
    <property type="component" value="Unassembled WGS sequence"/>
</dbReference>
<comment type="function">
    <text evidence="5 8">Catalyzes the oxidation of uric acid to 5-hydroxyisourate, which is further processed to form (S)-allantoin.</text>
</comment>
<organism evidence="9 10">
    <name type="scientific">Wenjunlia vitaminophila</name>
    <name type="common">Streptomyces vitaminophilus</name>
    <dbReference type="NCBI Taxonomy" id="76728"/>
    <lineage>
        <taxon>Bacteria</taxon>
        <taxon>Bacillati</taxon>
        <taxon>Actinomycetota</taxon>
        <taxon>Actinomycetes</taxon>
        <taxon>Kitasatosporales</taxon>
        <taxon>Streptomycetaceae</taxon>
        <taxon>Wenjunlia</taxon>
    </lineage>
</organism>
<dbReference type="OrthoDB" id="9809009at2"/>
<comment type="pathway">
    <text evidence="1 5">Purine metabolism; urate degradation; (S)-allantoin from urate: step 1/3.</text>
</comment>
<feature type="active site" description="Charge relay system" evidence="6">
    <location>
        <position position="57"/>
    </location>
</feature>
<feature type="active site" description="Charge relay system" evidence="6">
    <location>
        <position position="12"/>
    </location>
</feature>
<dbReference type="InterPro" id="IPR002042">
    <property type="entry name" value="Uricase"/>
</dbReference>
<dbReference type="NCBIfam" id="TIGR03383">
    <property type="entry name" value="urate_oxi"/>
    <property type="match status" value="1"/>
</dbReference>
<evidence type="ECO:0000256" key="3">
    <source>
        <dbReference type="ARBA" id="ARBA00022631"/>
    </source>
</evidence>
<evidence type="ECO:0000256" key="7">
    <source>
        <dbReference type="PIRSR" id="PIRSR000241-2"/>
    </source>
</evidence>
<evidence type="ECO:0000256" key="4">
    <source>
        <dbReference type="ARBA" id="ARBA00023002"/>
    </source>
</evidence>
<evidence type="ECO:0000256" key="1">
    <source>
        <dbReference type="ARBA" id="ARBA00004831"/>
    </source>
</evidence>
<feature type="binding site" evidence="7">
    <location>
        <position position="57"/>
    </location>
    <ligand>
        <name>5-hydroxyisourate</name>
        <dbReference type="ChEBI" id="CHEBI:18072"/>
    </ligand>
</feature>
<evidence type="ECO:0000256" key="8">
    <source>
        <dbReference type="RuleBase" id="RU004455"/>
    </source>
</evidence>
<dbReference type="GO" id="GO:0006144">
    <property type="term" value="P:purine nucleobase metabolic process"/>
    <property type="evidence" value="ECO:0007669"/>
    <property type="project" value="UniProtKB-KW"/>
</dbReference>
<feature type="binding site" evidence="7">
    <location>
        <position position="180"/>
    </location>
    <ligand>
        <name>urate</name>
        <dbReference type="ChEBI" id="CHEBI:17775"/>
    </ligand>
</feature>
<protein>
    <recommendedName>
        <fullName evidence="5 8">Uricase</fullName>
        <ecNumber evidence="5 8">1.7.3.3</ecNumber>
    </recommendedName>
    <alternativeName>
        <fullName evidence="5">Urate oxidase</fullName>
    </alternativeName>
</protein>
<dbReference type="Gene3D" id="3.10.270.10">
    <property type="entry name" value="Urate Oxidase"/>
    <property type="match status" value="1"/>
</dbReference>
<accession>A0A0T6LZ27</accession>
<keyword evidence="10" id="KW-1185">Reference proteome</keyword>